<gene>
    <name evidence="1" type="ORF">JTBM06_V1_10091</name>
</gene>
<proteinExistence type="predicted"/>
<sequence>MMQHSNSPVLSIPDELELLLEIRQREVAIIYQISGLDGYAQSLWFAVRTLPKSQISVLTAWQSQITEINFVRFRNRPEVRCCREAQSQNSQDQ</sequence>
<reference evidence="1" key="1">
    <citation type="submission" date="2019-07" db="EMBL/GenBank/DDBJ databases">
        <authorList>
            <person name="Weber M."/>
            <person name="Kostadinov I."/>
            <person name="Kostadinov D I."/>
        </authorList>
    </citation>
    <scope>NUCLEOTIDE SEQUENCE</scope>
    <source>
        <strain evidence="1">Gfbio:sag-sample-m06:053724c1-46a9-4a36-b237-ea2bf867836b</strain>
    </source>
</reference>
<organism evidence="1">
    <name type="scientific">uncultured Woeseiaceae bacterium</name>
    <dbReference type="NCBI Taxonomy" id="1983305"/>
    <lineage>
        <taxon>Bacteria</taxon>
        <taxon>Pseudomonadati</taxon>
        <taxon>Pseudomonadota</taxon>
        <taxon>Gammaproteobacteria</taxon>
        <taxon>Woeseiales</taxon>
        <taxon>Woeseiaceae</taxon>
        <taxon>environmental samples</taxon>
    </lineage>
</organism>
<protein>
    <submittedName>
        <fullName evidence="1">Uncharacterized protein</fullName>
    </submittedName>
</protein>
<evidence type="ECO:0000313" key="1">
    <source>
        <dbReference type="EMBL" id="VUX55374.1"/>
    </source>
</evidence>
<accession>A0A7D9H3E5</accession>
<name>A0A7D9H3E5_9GAMM</name>
<dbReference type="EMBL" id="LR633967">
    <property type="protein sequence ID" value="VUX55374.1"/>
    <property type="molecule type" value="Genomic_DNA"/>
</dbReference>
<dbReference type="AlphaFoldDB" id="A0A7D9H3E5"/>